<feature type="domain" description="HTH marR-type" evidence="2">
    <location>
        <begin position="24"/>
        <end position="162"/>
    </location>
</feature>
<dbReference type="AlphaFoldDB" id="A0A1M7TMT1"/>
<feature type="region of interest" description="Disordered" evidence="1">
    <location>
        <begin position="175"/>
        <end position="223"/>
    </location>
</feature>
<dbReference type="PROSITE" id="PS50995">
    <property type="entry name" value="HTH_MARR_2"/>
    <property type="match status" value="1"/>
</dbReference>
<accession>A0A1M7TMT1</accession>
<dbReference type="PANTHER" id="PTHR33164">
    <property type="entry name" value="TRANSCRIPTIONAL REGULATOR, MARR FAMILY"/>
    <property type="match status" value="1"/>
</dbReference>
<dbReference type="InterPro" id="IPR036388">
    <property type="entry name" value="WH-like_DNA-bd_sf"/>
</dbReference>
<dbReference type="GO" id="GO:0006950">
    <property type="term" value="P:response to stress"/>
    <property type="evidence" value="ECO:0007669"/>
    <property type="project" value="TreeGrafter"/>
</dbReference>
<sequence length="223" mass="24338">MPKSDAYRPPVTISRKEFLIQGSDAEFRRSIYAMVQSVGRLLACRDAFGKELNLTPSQFVVLMGVAHAQGSGGVTIRELADHVALASTHVTTEVRRLEEAGLLIKRPSPVDKRSVRVFLQPQGEQEVARVAPFIRLINDVLFQDIDPDALKTAQAVARQLILNSESALAEIRKHHLQRKEQPAAAVTSRGAKRPYPAGSRSPHRSEGADTGRRGKAKASSSTG</sequence>
<dbReference type="GO" id="GO:0003677">
    <property type="term" value="F:DNA binding"/>
    <property type="evidence" value="ECO:0007669"/>
    <property type="project" value="UniProtKB-KW"/>
</dbReference>
<dbReference type="Pfam" id="PF01047">
    <property type="entry name" value="MarR"/>
    <property type="match status" value="1"/>
</dbReference>
<protein>
    <submittedName>
        <fullName evidence="3">DNA-binding transcriptional regulator, MarR family</fullName>
    </submittedName>
</protein>
<dbReference type="Proteomes" id="UP000184096">
    <property type="component" value="Chromosome I"/>
</dbReference>
<proteinExistence type="predicted"/>
<evidence type="ECO:0000259" key="2">
    <source>
        <dbReference type="PROSITE" id="PS50995"/>
    </source>
</evidence>
<dbReference type="EMBL" id="LT670849">
    <property type="protein sequence ID" value="SHN71996.1"/>
    <property type="molecule type" value="Genomic_DNA"/>
</dbReference>
<gene>
    <name evidence="3" type="ORF">SAMN05444170_2167</name>
</gene>
<dbReference type="InterPro" id="IPR039422">
    <property type="entry name" value="MarR/SlyA-like"/>
</dbReference>
<dbReference type="GO" id="GO:0003700">
    <property type="term" value="F:DNA-binding transcription factor activity"/>
    <property type="evidence" value="ECO:0007669"/>
    <property type="project" value="InterPro"/>
</dbReference>
<keyword evidence="4" id="KW-1185">Reference proteome</keyword>
<evidence type="ECO:0000313" key="4">
    <source>
        <dbReference type="Proteomes" id="UP000184096"/>
    </source>
</evidence>
<organism evidence="3 4">
    <name type="scientific">Bradyrhizobium erythrophlei</name>
    <dbReference type="NCBI Taxonomy" id="1437360"/>
    <lineage>
        <taxon>Bacteria</taxon>
        <taxon>Pseudomonadati</taxon>
        <taxon>Pseudomonadota</taxon>
        <taxon>Alphaproteobacteria</taxon>
        <taxon>Hyphomicrobiales</taxon>
        <taxon>Nitrobacteraceae</taxon>
        <taxon>Bradyrhizobium</taxon>
    </lineage>
</organism>
<dbReference type="PANTHER" id="PTHR33164:SF43">
    <property type="entry name" value="HTH-TYPE TRANSCRIPTIONAL REPRESSOR YETL"/>
    <property type="match status" value="1"/>
</dbReference>
<evidence type="ECO:0000313" key="3">
    <source>
        <dbReference type="EMBL" id="SHN71996.1"/>
    </source>
</evidence>
<dbReference type="InterPro" id="IPR036390">
    <property type="entry name" value="WH_DNA-bd_sf"/>
</dbReference>
<dbReference type="OrthoDB" id="8264636at2"/>
<name>A0A1M7TMT1_9BRAD</name>
<keyword evidence="3" id="KW-0238">DNA-binding</keyword>
<dbReference type="InterPro" id="IPR000835">
    <property type="entry name" value="HTH_MarR-typ"/>
</dbReference>
<reference evidence="4" key="1">
    <citation type="submission" date="2016-11" db="EMBL/GenBank/DDBJ databases">
        <authorList>
            <person name="Varghese N."/>
            <person name="Submissions S."/>
        </authorList>
    </citation>
    <scope>NUCLEOTIDE SEQUENCE [LARGE SCALE GENOMIC DNA]</scope>
    <source>
        <strain evidence="4">GAS401</strain>
    </source>
</reference>
<dbReference type="SMART" id="SM00347">
    <property type="entry name" value="HTH_MARR"/>
    <property type="match status" value="1"/>
</dbReference>
<feature type="compositionally biased region" description="Basic and acidic residues" evidence="1">
    <location>
        <begin position="203"/>
        <end position="212"/>
    </location>
</feature>
<dbReference type="SUPFAM" id="SSF46785">
    <property type="entry name" value="Winged helix' DNA-binding domain"/>
    <property type="match status" value="1"/>
</dbReference>
<evidence type="ECO:0000256" key="1">
    <source>
        <dbReference type="SAM" id="MobiDB-lite"/>
    </source>
</evidence>
<dbReference type="Gene3D" id="1.10.10.10">
    <property type="entry name" value="Winged helix-like DNA-binding domain superfamily/Winged helix DNA-binding domain"/>
    <property type="match status" value="1"/>
</dbReference>
<dbReference type="RefSeq" id="WP_072817871.1">
    <property type="nucleotide sequence ID" value="NZ_LT670849.1"/>
</dbReference>